<sequence>MVKRELTIFVGIFLFLAIGMHFKVWISHPIDHIMTLASGGIDDLGTYHPLIFTLAAYLIILPFRGIAKLFKKENKE</sequence>
<keyword evidence="1" id="KW-0812">Transmembrane</keyword>
<protein>
    <submittedName>
        <fullName evidence="2">Uncharacterized protein</fullName>
    </submittedName>
</protein>
<reference evidence="2" key="1">
    <citation type="submission" date="2016-10" db="EMBL/GenBank/DDBJ databases">
        <authorList>
            <person name="de Groot N.N."/>
        </authorList>
    </citation>
    <scope>NUCLEOTIDE SEQUENCE</scope>
</reference>
<keyword evidence="1" id="KW-0472">Membrane</keyword>
<feature type="transmembrane region" description="Helical" evidence="1">
    <location>
        <begin position="46"/>
        <end position="67"/>
    </location>
</feature>
<feature type="transmembrane region" description="Helical" evidence="1">
    <location>
        <begin position="7"/>
        <end position="26"/>
    </location>
</feature>
<proteinExistence type="predicted"/>
<evidence type="ECO:0000313" key="2">
    <source>
        <dbReference type="EMBL" id="SFV52468.1"/>
    </source>
</evidence>
<name>A0A1W1BG71_9ZZZZ</name>
<accession>A0A1W1BG71</accession>
<dbReference type="AlphaFoldDB" id="A0A1W1BG71"/>
<dbReference type="EMBL" id="FPHC01000026">
    <property type="protein sequence ID" value="SFV52468.1"/>
    <property type="molecule type" value="Genomic_DNA"/>
</dbReference>
<evidence type="ECO:0000256" key="1">
    <source>
        <dbReference type="SAM" id="Phobius"/>
    </source>
</evidence>
<gene>
    <name evidence="2" type="ORF">MNB_SV-6-167</name>
</gene>
<keyword evidence="1" id="KW-1133">Transmembrane helix</keyword>
<organism evidence="2">
    <name type="scientific">hydrothermal vent metagenome</name>
    <dbReference type="NCBI Taxonomy" id="652676"/>
    <lineage>
        <taxon>unclassified sequences</taxon>
        <taxon>metagenomes</taxon>
        <taxon>ecological metagenomes</taxon>
    </lineage>
</organism>